<dbReference type="EMBL" id="JAFBRM010000009">
    <property type="protein sequence ID" value="MBM1715818.1"/>
    <property type="molecule type" value="Genomic_DNA"/>
</dbReference>
<evidence type="ECO:0000313" key="2">
    <source>
        <dbReference type="Proteomes" id="UP000732193"/>
    </source>
</evidence>
<reference evidence="1 2" key="1">
    <citation type="submission" date="2021-01" db="EMBL/GenBank/DDBJ databases">
        <title>Diatom-associated Roseobacters Show Island Model of Population Structure.</title>
        <authorList>
            <person name="Qu L."/>
            <person name="Feng X."/>
            <person name="Chen Y."/>
            <person name="Li L."/>
            <person name="Wang X."/>
            <person name="Hu Z."/>
            <person name="Wang H."/>
            <person name="Luo H."/>
        </authorList>
    </citation>
    <scope>NUCLEOTIDE SEQUENCE [LARGE SCALE GENOMIC DNA]</scope>
    <source>
        <strain evidence="1 2">TR60-84</strain>
    </source>
</reference>
<protein>
    <submittedName>
        <fullName evidence="1">Uncharacterized protein</fullName>
    </submittedName>
</protein>
<keyword evidence="2" id="KW-1185">Reference proteome</keyword>
<organism evidence="1 2">
    <name type="scientific">Sulfitobacter geojensis</name>
    <dbReference type="NCBI Taxonomy" id="1342299"/>
    <lineage>
        <taxon>Bacteria</taxon>
        <taxon>Pseudomonadati</taxon>
        <taxon>Pseudomonadota</taxon>
        <taxon>Alphaproteobacteria</taxon>
        <taxon>Rhodobacterales</taxon>
        <taxon>Roseobacteraceae</taxon>
        <taxon>Sulfitobacter</taxon>
    </lineage>
</organism>
<name>A0AAE2W1W6_9RHOB</name>
<evidence type="ECO:0000313" key="1">
    <source>
        <dbReference type="EMBL" id="MBM1715818.1"/>
    </source>
</evidence>
<accession>A0AAE2W1W6</accession>
<sequence>MNDVPVPSVPLNLVTKEGVDAWRNQKETFTVSYGLIGHEKTGRPLYRALFDKAGETFLLVDPDTLDIVAAPINFRGEDAVIDHLFEIAPGASPVLHLDTSGFVDGKLPTAACFMAQT</sequence>
<dbReference type="RefSeq" id="WP_203243539.1">
    <property type="nucleotide sequence ID" value="NZ_JAFBRH010000008.1"/>
</dbReference>
<proteinExistence type="predicted"/>
<gene>
    <name evidence="1" type="ORF">JQV55_19770</name>
</gene>
<comment type="caution">
    <text evidence="1">The sequence shown here is derived from an EMBL/GenBank/DDBJ whole genome shotgun (WGS) entry which is preliminary data.</text>
</comment>
<dbReference type="AlphaFoldDB" id="A0AAE2W1W6"/>
<dbReference type="Proteomes" id="UP000732193">
    <property type="component" value="Unassembled WGS sequence"/>
</dbReference>